<proteinExistence type="predicted"/>
<protein>
    <submittedName>
        <fullName evidence="1">Uncharacterized protein</fullName>
    </submittedName>
</protein>
<dbReference type="AlphaFoldDB" id="A0A225WJY6"/>
<dbReference type="Proteomes" id="UP000198211">
    <property type="component" value="Unassembled WGS sequence"/>
</dbReference>
<organism evidence="1 2">
    <name type="scientific">Phytophthora megakarya</name>
    <dbReference type="NCBI Taxonomy" id="4795"/>
    <lineage>
        <taxon>Eukaryota</taxon>
        <taxon>Sar</taxon>
        <taxon>Stramenopiles</taxon>
        <taxon>Oomycota</taxon>
        <taxon>Peronosporomycetes</taxon>
        <taxon>Peronosporales</taxon>
        <taxon>Peronosporaceae</taxon>
        <taxon>Phytophthora</taxon>
    </lineage>
</organism>
<name>A0A225WJY6_9STRA</name>
<comment type="caution">
    <text evidence="1">The sequence shown here is derived from an EMBL/GenBank/DDBJ whole genome shotgun (WGS) entry which is preliminary data.</text>
</comment>
<reference evidence="2" key="1">
    <citation type="submission" date="2017-03" db="EMBL/GenBank/DDBJ databases">
        <title>Phytopthora megakarya and P. palmivora, two closely related causual agents of cacao black pod achieved similar genome size and gene model numbers by different mechanisms.</title>
        <authorList>
            <person name="Ali S."/>
            <person name="Shao J."/>
            <person name="Larry D.J."/>
            <person name="Kronmiller B."/>
            <person name="Shen D."/>
            <person name="Strem M.D."/>
            <person name="Melnick R.L."/>
            <person name="Guiltinan M.J."/>
            <person name="Tyler B.M."/>
            <person name="Meinhardt L.W."/>
            <person name="Bailey B.A."/>
        </authorList>
    </citation>
    <scope>NUCLEOTIDE SEQUENCE [LARGE SCALE GENOMIC DNA]</scope>
    <source>
        <strain evidence="2">zdho120</strain>
    </source>
</reference>
<accession>A0A225WJY6</accession>
<dbReference type="EMBL" id="NBNE01000802">
    <property type="protein sequence ID" value="OWZ17160.1"/>
    <property type="molecule type" value="Genomic_DNA"/>
</dbReference>
<evidence type="ECO:0000313" key="2">
    <source>
        <dbReference type="Proteomes" id="UP000198211"/>
    </source>
</evidence>
<dbReference type="OrthoDB" id="113123at2759"/>
<evidence type="ECO:0000313" key="1">
    <source>
        <dbReference type="EMBL" id="OWZ17160.1"/>
    </source>
</evidence>
<keyword evidence="2" id="KW-1185">Reference proteome</keyword>
<sequence length="65" mass="7356">MRYQLLLCSSGTCKAATPYDACPWTGKVLTCQELNRVSTMESDAHETPICKKKPQLTPRMMDYGR</sequence>
<gene>
    <name evidence="1" type="ORF">PHMEG_0008938</name>
</gene>